<dbReference type="InterPro" id="IPR001128">
    <property type="entry name" value="Cyt_P450"/>
</dbReference>
<keyword evidence="4 8" id="KW-0349">Heme</keyword>
<keyword evidence="11" id="KW-1185">Reference proteome</keyword>
<evidence type="ECO:0000256" key="6">
    <source>
        <dbReference type="ARBA" id="ARBA00023004"/>
    </source>
</evidence>
<evidence type="ECO:0000256" key="3">
    <source>
        <dbReference type="ARBA" id="ARBA00010617"/>
    </source>
</evidence>
<dbReference type="PANTHER" id="PTHR24305:SF232">
    <property type="entry name" value="P450, PUTATIVE (EUROFUNG)-RELATED"/>
    <property type="match status" value="1"/>
</dbReference>
<evidence type="ECO:0000256" key="2">
    <source>
        <dbReference type="ARBA" id="ARBA00004685"/>
    </source>
</evidence>
<dbReference type="HOGENOM" id="CLU_025001_1_0_1"/>
<keyword evidence="9" id="KW-0472">Membrane</keyword>
<keyword evidence="7" id="KW-0503">Monooxygenase</keyword>
<dbReference type="GO" id="GO:0005506">
    <property type="term" value="F:iron ion binding"/>
    <property type="evidence" value="ECO:0007669"/>
    <property type="project" value="InterPro"/>
</dbReference>
<dbReference type="PRINTS" id="PR00385">
    <property type="entry name" value="P450"/>
</dbReference>
<protein>
    <submittedName>
        <fullName evidence="10">Uncharacterized protein</fullName>
    </submittedName>
</protein>
<evidence type="ECO:0000256" key="7">
    <source>
        <dbReference type="ARBA" id="ARBA00023033"/>
    </source>
</evidence>
<sequence>MEKIPALALLGTVLLYLATCSILLIIYLSSLPRPLPGIPYNKGASKSMLGDMPTLWRAKYRRTWVQEHPRSHGVAISQVFLNPFSWARHNSTVLLTDHREVLDILSRRTKEFDRSKLNERVVGMVAPNFHYTMMSSDPRFKLQRELLKDIMTPAFLSNVAAPRAHDSAQHILALWELKLQKGQGRPFAADHDLFLGMLDIISSVAFGMEGMSSALQQEAVFLRTINPKLPASATESVSFDRTTMSREVEALLDIPEMLAIGQGSPFPKTTQILAALFRPKHARAFWHQRSLMVEQTTKALKKVTDGGEDTRSSALDYLVLREMKIAERLGRKPNSYSPAIRNELLGFLLAGHHTNATTLAWWTKYMSRFPLVQSLLRAELRAAHPAAVKAGRLPSAGEIQSTVIPYLDAVLEESMRYAGVITIVVRTATCDTEVLGSCIPKGTDIMLFLTGPSYTEPAVSIPEHLRSTSSREHKNAVPEWGDDVALFKPERWLRKTVDEATGQEMDVFEARAGPSLPFAAGPRQCFGKKLAYLQLRTVMTLLTWTFEFGELDKSLNTDDVFEAFVNNPKDCYVKLSKCK</sequence>
<dbReference type="Pfam" id="PF00067">
    <property type="entry name" value="p450"/>
    <property type="match status" value="2"/>
</dbReference>
<gene>
    <name evidence="10" type="ORF">S40285_04702</name>
</gene>
<organism evidence="10 11">
    <name type="scientific">Stachybotrys chlorohalonatus (strain IBT 40285)</name>
    <dbReference type="NCBI Taxonomy" id="1283841"/>
    <lineage>
        <taxon>Eukaryota</taxon>
        <taxon>Fungi</taxon>
        <taxon>Dikarya</taxon>
        <taxon>Ascomycota</taxon>
        <taxon>Pezizomycotina</taxon>
        <taxon>Sordariomycetes</taxon>
        <taxon>Hypocreomycetidae</taxon>
        <taxon>Hypocreales</taxon>
        <taxon>Stachybotryaceae</taxon>
        <taxon>Stachybotrys</taxon>
    </lineage>
</organism>
<dbReference type="InterPro" id="IPR050121">
    <property type="entry name" value="Cytochrome_P450_monoxygenase"/>
</dbReference>
<evidence type="ECO:0000256" key="1">
    <source>
        <dbReference type="ARBA" id="ARBA00001971"/>
    </source>
</evidence>
<dbReference type="InParanoid" id="A0A084R331"/>
<keyword evidence="5 8" id="KW-0479">Metal-binding</keyword>
<evidence type="ECO:0000256" key="8">
    <source>
        <dbReference type="PIRSR" id="PIRSR602403-1"/>
    </source>
</evidence>
<dbReference type="Gene3D" id="1.10.630.10">
    <property type="entry name" value="Cytochrome P450"/>
    <property type="match status" value="1"/>
</dbReference>
<dbReference type="Proteomes" id="UP000028524">
    <property type="component" value="Unassembled WGS sequence"/>
</dbReference>
<evidence type="ECO:0000256" key="9">
    <source>
        <dbReference type="SAM" id="Phobius"/>
    </source>
</evidence>
<accession>A0A084R331</accession>
<keyword evidence="9" id="KW-0812">Transmembrane</keyword>
<keyword evidence="6 8" id="KW-0408">Iron</keyword>
<dbReference type="SUPFAM" id="SSF48264">
    <property type="entry name" value="Cytochrome P450"/>
    <property type="match status" value="1"/>
</dbReference>
<dbReference type="GO" id="GO:0020037">
    <property type="term" value="F:heme binding"/>
    <property type="evidence" value="ECO:0007669"/>
    <property type="project" value="InterPro"/>
</dbReference>
<comment type="pathway">
    <text evidence="2">Mycotoxin biosynthesis.</text>
</comment>
<dbReference type="AlphaFoldDB" id="A0A084R331"/>
<dbReference type="OMA" id="ATLDMIC"/>
<name>A0A084R331_STAC4</name>
<dbReference type="GO" id="GO:0004497">
    <property type="term" value="F:monooxygenase activity"/>
    <property type="evidence" value="ECO:0007669"/>
    <property type="project" value="UniProtKB-KW"/>
</dbReference>
<proteinExistence type="inferred from homology"/>
<feature type="transmembrane region" description="Helical" evidence="9">
    <location>
        <begin position="7"/>
        <end position="28"/>
    </location>
</feature>
<reference evidence="10 11" key="1">
    <citation type="journal article" date="2014" name="BMC Genomics">
        <title>Comparative genome sequencing reveals chemotype-specific gene clusters in the toxigenic black mold Stachybotrys.</title>
        <authorList>
            <person name="Semeiks J."/>
            <person name="Borek D."/>
            <person name="Otwinowski Z."/>
            <person name="Grishin N.V."/>
        </authorList>
    </citation>
    <scope>NUCLEOTIDE SEQUENCE [LARGE SCALE GENOMIC DNA]</scope>
    <source>
        <strain evidence="10 11">IBT 40285</strain>
    </source>
</reference>
<feature type="binding site" description="axial binding residue" evidence="8">
    <location>
        <position position="525"/>
    </location>
    <ligand>
        <name>heme</name>
        <dbReference type="ChEBI" id="CHEBI:30413"/>
    </ligand>
    <ligandPart>
        <name>Fe</name>
        <dbReference type="ChEBI" id="CHEBI:18248"/>
    </ligandPart>
</feature>
<dbReference type="PANTHER" id="PTHR24305">
    <property type="entry name" value="CYTOCHROME P450"/>
    <property type="match status" value="1"/>
</dbReference>
<dbReference type="GO" id="GO:0016705">
    <property type="term" value="F:oxidoreductase activity, acting on paired donors, with incorporation or reduction of molecular oxygen"/>
    <property type="evidence" value="ECO:0007669"/>
    <property type="project" value="InterPro"/>
</dbReference>
<dbReference type="InterPro" id="IPR002403">
    <property type="entry name" value="Cyt_P450_E_grp-IV"/>
</dbReference>
<keyword evidence="7" id="KW-0560">Oxidoreductase</keyword>
<comment type="cofactor">
    <cofactor evidence="1 8">
        <name>heme</name>
        <dbReference type="ChEBI" id="CHEBI:30413"/>
    </cofactor>
</comment>
<evidence type="ECO:0000313" key="10">
    <source>
        <dbReference type="EMBL" id="KFA70616.1"/>
    </source>
</evidence>
<dbReference type="InterPro" id="IPR036396">
    <property type="entry name" value="Cyt_P450_sf"/>
</dbReference>
<dbReference type="PRINTS" id="PR00465">
    <property type="entry name" value="EP450IV"/>
</dbReference>
<evidence type="ECO:0000256" key="4">
    <source>
        <dbReference type="ARBA" id="ARBA00022617"/>
    </source>
</evidence>
<keyword evidence="9" id="KW-1133">Transmembrane helix</keyword>
<dbReference type="STRING" id="1283841.A0A084R331"/>
<evidence type="ECO:0000313" key="11">
    <source>
        <dbReference type="Proteomes" id="UP000028524"/>
    </source>
</evidence>
<evidence type="ECO:0000256" key="5">
    <source>
        <dbReference type="ARBA" id="ARBA00022723"/>
    </source>
</evidence>
<dbReference type="OrthoDB" id="1470350at2759"/>
<dbReference type="EMBL" id="KL659168">
    <property type="protein sequence ID" value="KFA70616.1"/>
    <property type="molecule type" value="Genomic_DNA"/>
</dbReference>
<comment type="similarity">
    <text evidence="3">Belongs to the cytochrome P450 family.</text>
</comment>